<dbReference type="AlphaFoldDB" id="A0A1H4HL10"/>
<evidence type="ECO:0008006" key="3">
    <source>
        <dbReference type="Google" id="ProtNLM"/>
    </source>
</evidence>
<dbReference type="STRING" id="425514.SAMN05443550_12121"/>
<dbReference type="OrthoDB" id="755287at2"/>
<proteinExistence type="predicted"/>
<evidence type="ECO:0000313" key="1">
    <source>
        <dbReference type="EMBL" id="SEB21728.1"/>
    </source>
</evidence>
<dbReference type="PROSITE" id="PS51257">
    <property type="entry name" value="PROKAR_LIPOPROTEIN"/>
    <property type="match status" value="1"/>
</dbReference>
<protein>
    <recommendedName>
        <fullName evidence="3">DUF4397 domain-containing protein</fullName>
    </recommendedName>
</protein>
<accession>A0A1H4HL10</accession>
<reference evidence="1 2" key="1">
    <citation type="submission" date="2016-10" db="EMBL/GenBank/DDBJ databases">
        <authorList>
            <person name="de Groot N.N."/>
        </authorList>
    </citation>
    <scope>NUCLEOTIDE SEQUENCE [LARGE SCALE GENOMIC DNA]</scope>
    <source>
        <strain evidence="1 2">DSM 19033</strain>
    </source>
</reference>
<keyword evidence="2" id="KW-1185">Reference proteome</keyword>
<gene>
    <name evidence="1" type="ORF">SAMN05443550_12121</name>
</gene>
<dbReference type="EMBL" id="FNRA01000021">
    <property type="protein sequence ID" value="SEB21728.1"/>
    <property type="molecule type" value="Genomic_DNA"/>
</dbReference>
<organism evidence="1 2">
    <name type="scientific">Pedobacter hartonius</name>
    <dbReference type="NCBI Taxonomy" id="425514"/>
    <lineage>
        <taxon>Bacteria</taxon>
        <taxon>Pseudomonadati</taxon>
        <taxon>Bacteroidota</taxon>
        <taxon>Sphingobacteriia</taxon>
        <taxon>Sphingobacteriales</taxon>
        <taxon>Sphingobacteriaceae</taxon>
        <taxon>Pedobacter</taxon>
    </lineage>
</organism>
<dbReference type="RefSeq" id="WP_139298386.1">
    <property type="nucleotide sequence ID" value="NZ_FNRA01000021.1"/>
</dbReference>
<sequence length="134" mass="14227">MKKILPSLMSAILLFSICSCEKEKDDIKGTANINVINAAIGAGSIKVNPGAGNGFAYSKTADLAYGANAMYGAFTGSNTIKVVSSTDTTKTLFSRTIDLQPISTLYIAGQSPAIDTIFRVEKNLPYIQATVKRL</sequence>
<dbReference type="Proteomes" id="UP000198850">
    <property type="component" value="Unassembled WGS sequence"/>
</dbReference>
<name>A0A1H4HL10_9SPHI</name>
<evidence type="ECO:0000313" key="2">
    <source>
        <dbReference type="Proteomes" id="UP000198850"/>
    </source>
</evidence>